<organism evidence="1 2">
    <name type="scientific">Caballeronia cordobensis</name>
    <name type="common">Burkholderia cordobensis</name>
    <dbReference type="NCBI Taxonomy" id="1353886"/>
    <lineage>
        <taxon>Bacteria</taxon>
        <taxon>Pseudomonadati</taxon>
        <taxon>Pseudomonadota</taxon>
        <taxon>Betaproteobacteria</taxon>
        <taxon>Burkholderiales</taxon>
        <taxon>Burkholderiaceae</taxon>
        <taxon>Caballeronia</taxon>
    </lineage>
</organism>
<keyword evidence="2" id="KW-1185">Reference proteome</keyword>
<dbReference type="Proteomes" id="UP000054740">
    <property type="component" value="Unassembled WGS sequence"/>
</dbReference>
<evidence type="ECO:0000313" key="1">
    <source>
        <dbReference type="EMBL" id="SAL35225.1"/>
    </source>
</evidence>
<dbReference type="AlphaFoldDB" id="A0A158GT18"/>
<dbReference type="SUPFAM" id="SSF160519">
    <property type="entry name" value="BB2672-like"/>
    <property type="match status" value="1"/>
</dbReference>
<sequence length="205" mass="21117">MSDSLGLSTIRQIHVFERDILSEAGEKASRPSRHVIAAAIFKNPYAGRGAASADDLARLAGLSVEVGALLTERALSRFAGGERPRAYGKAVIVGTQGESEHGAALIHPRLGLAMRTGLGAGPALIPGNAKVGVAGSSIDLIFGGADDAWDYDAMDGITLSVPGGPAPDEFVLFVGFGTVRVNARVQGASADQVAKVVAEIRSSRK</sequence>
<reference evidence="2" key="1">
    <citation type="submission" date="2016-01" db="EMBL/GenBank/DDBJ databases">
        <authorList>
            <person name="Peeters C."/>
        </authorList>
    </citation>
    <scope>NUCLEOTIDE SEQUENCE [LARGE SCALE GENOMIC DNA]</scope>
</reference>
<name>A0A158GT18_CABCO</name>
<evidence type="ECO:0000313" key="2">
    <source>
        <dbReference type="Proteomes" id="UP000054740"/>
    </source>
</evidence>
<gene>
    <name evidence="1" type="ORF">AWB70_02465</name>
</gene>
<proteinExistence type="predicted"/>
<evidence type="ECO:0008006" key="3">
    <source>
        <dbReference type="Google" id="ProtNLM"/>
    </source>
</evidence>
<dbReference type="Pfam" id="PF06684">
    <property type="entry name" value="AA_synth"/>
    <property type="match status" value="1"/>
</dbReference>
<dbReference type="RefSeq" id="WP_053570057.1">
    <property type="nucleotide sequence ID" value="NZ_FCNY02000005.1"/>
</dbReference>
<dbReference type="Gene3D" id="3.30.1330.110">
    <property type="entry name" value="BB2672"/>
    <property type="match status" value="1"/>
</dbReference>
<protein>
    <recommendedName>
        <fullName evidence="3">Amino acid synthesis family protein</fullName>
    </recommendedName>
</protein>
<dbReference type="InterPro" id="IPR035936">
    <property type="entry name" value="BB2672"/>
</dbReference>
<dbReference type="InterPro" id="IPR009569">
    <property type="entry name" value="AA_synth_put"/>
</dbReference>
<dbReference type="EMBL" id="FCNY02000005">
    <property type="protein sequence ID" value="SAL35225.1"/>
    <property type="molecule type" value="Genomic_DNA"/>
</dbReference>
<accession>A0A158GT18</accession>